<feature type="domain" description="Xaa-Pro dipeptidyl-peptidase C-terminal" evidence="4">
    <location>
        <begin position="348"/>
        <end position="618"/>
    </location>
</feature>
<dbReference type="SUPFAM" id="SSF49785">
    <property type="entry name" value="Galactose-binding domain-like"/>
    <property type="match status" value="1"/>
</dbReference>
<dbReference type="RefSeq" id="WP_179658685.1">
    <property type="nucleotide sequence ID" value="NZ_JACBZR010000001.1"/>
</dbReference>
<feature type="compositionally biased region" description="Low complexity" evidence="2">
    <location>
        <begin position="23"/>
        <end position="34"/>
    </location>
</feature>
<feature type="signal peptide" evidence="3">
    <location>
        <begin position="1"/>
        <end position="28"/>
    </location>
</feature>
<organism evidence="5 6">
    <name type="scientific">Nocardioides panzhihuensis</name>
    <dbReference type="NCBI Taxonomy" id="860243"/>
    <lineage>
        <taxon>Bacteria</taxon>
        <taxon>Bacillati</taxon>
        <taxon>Actinomycetota</taxon>
        <taxon>Actinomycetes</taxon>
        <taxon>Propionibacteriales</taxon>
        <taxon>Nocardioidaceae</taxon>
        <taxon>Nocardioides</taxon>
    </lineage>
</organism>
<evidence type="ECO:0000259" key="4">
    <source>
        <dbReference type="SMART" id="SM00939"/>
    </source>
</evidence>
<dbReference type="Pfam" id="PF08530">
    <property type="entry name" value="PepX_C"/>
    <property type="match status" value="1"/>
</dbReference>
<dbReference type="Gene3D" id="2.60.120.260">
    <property type="entry name" value="Galactose-binding domain-like"/>
    <property type="match status" value="1"/>
</dbReference>
<dbReference type="EMBL" id="JACBZR010000001">
    <property type="protein sequence ID" value="NYI78350.1"/>
    <property type="molecule type" value="Genomic_DNA"/>
</dbReference>
<dbReference type="Proteomes" id="UP000564496">
    <property type="component" value="Unassembled WGS sequence"/>
</dbReference>
<dbReference type="NCBIfam" id="TIGR00976">
    <property type="entry name" value="CocE_NonD"/>
    <property type="match status" value="1"/>
</dbReference>
<protein>
    <recommendedName>
        <fullName evidence="4">Xaa-Pro dipeptidyl-peptidase C-terminal domain-containing protein</fullName>
    </recommendedName>
</protein>
<dbReference type="SMART" id="SM00939">
    <property type="entry name" value="PepX_C"/>
    <property type="match status" value="1"/>
</dbReference>
<dbReference type="InterPro" id="IPR029058">
    <property type="entry name" value="AB_hydrolase_fold"/>
</dbReference>
<feature type="chain" id="PRO_5038775537" description="Xaa-Pro dipeptidyl-peptidase C-terminal domain-containing protein" evidence="3">
    <location>
        <begin position="29"/>
        <end position="633"/>
    </location>
</feature>
<evidence type="ECO:0000313" key="5">
    <source>
        <dbReference type="EMBL" id="NYI78350.1"/>
    </source>
</evidence>
<dbReference type="AlphaFoldDB" id="A0A7Z0ISY2"/>
<evidence type="ECO:0000256" key="3">
    <source>
        <dbReference type="SAM" id="SignalP"/>
    </source>
</evidence>
<proteinExistence type="predicted"/>
<gene>
    <name evidence="5" type="ORF">BJ988_002998</name>
</gene>
<dbReference type="SUPFAM" id="SSF53474">
    <property type="entry name" value="alpha/beta-Hydrolases"/>
    <property type="match status" value="1"/>
</dbReference>
<reference evidence="5 6" key="1">
    <citation type="submission" date="2020-07" db="EMBL/GenBank/DDBJ databases">
        <title>Sequencing the genomes of 1000 actinobacteria strains.</title>
        <authorList>
            <person name="Klenk H.-P."/>
        </authorList>
    </citation>
    <scope>NUCLEOTIDE SEQUENCE [LARGE SCALE GENOMIC DNA]</scope>
    <source>
        <strain evidence="5 6">DSM 26487</strain>
    </source>
</reference>
<dbReference type="Gene3D" id="3.40.50.1820">
    <property type="entry name" value="alpha/beta hydrolase"/>
    <property type="match status" value="1"/>
</dbReference>
<dbReference type="InterPro" id="IPR005674">
    <property type="entry name" value="CocE/Ser_esterase"/>
</dbReference>
<comment type="caution">
    <text evidence="5">The sequence shown here is derived from an EMBL/GenBank/DDBJ whole genome shotgun (WGS) entry which is preliminary data.</text>
</comment>
<keyword evidence="6" id="KW-1185">Reference proteome</keyword>
<evidence type="ECO:0000313" key="6">
    <source>
        <dbReference type="Proteomes" id="UP000564496"/>
    </source>
</evidence>
<feature type="region of interest" description="Disordered" evidence="2">
    <location>
        <begin position="23"/>
        <end position="42"/>
    </location>
</feature>
<dbReference type="InterPro" id="IPR000383">
    <property type="entry name" value="Xaa-Pro-like_dom"/>
</dbReference>
<keyword evidence="3" id="KW-0732">Signal</keyword>
<sequence>MNSRRLFAAAVAVTSLALSALATPPTSAASPTPTDGGYTSSITRTEHVTTRYGNRVTIELELPAIDGRAAPGRFPVVACLCYITDVDTEGLSLPNGQMSDFVRAGYVAATVRVSGSGTSEGGPWNLADPKWQRENYDAIEWLGTQPWSTGKVGTVGESGNGMSQIFTSQLRPPHLTTMIVTASGADSYDTLMPGGMVSLQIAAFACGIPGAATNLLNGLPVPVLNNSRPAVSIDEVKYLLEANAKKVRRGNNLKPFCPLTQGWYQHRTRDSFWRGGPLAKVDKVTIPVWAWSGWDDIFNRAIPNLYGTVGSQQKMLAMGLNSHEAPGGSFLVPDPAGGDGFDQHKQAIEWFDHFLKGKQNGIVERVRSGRFEYYLNGAWTWQSAPTYPIPGTDYTNYYLDGDAGISRRSGAVSVGKAPTEDGSDTYLYTLADGLKQFATGPTELTDNLVNPVDPNNATNDNAVFNNLTNGDQRLGLGSDTVSYLTPPLTRDVEVTGPISASLFAKTSSPDTDFVFRIADVFPSSPAKEAQPGFWKFVTSGNLRGQFRSSFTGYQKLTPIPKGAVVRYDIEGYPTSYLFKKGHRIAFTIRSSNAPRLMPNTHPAKVTIMHGPSYPSSVKLPVIPAGLTTPIEVD</sequence>
<keyword evidence="1" id="KW-0378">Hydrolase</keyword>
<accession>A0A7Z0ISY2</accession>
<dbReference type="Pfam" id="PF02129">
    <property type="entry name" value="Peptidase_S15"/>
    <property type="match status" value="1"/>
</dbReference>
<dbReference type="InterPro" id="IPR008979">
    <property type="entry name" value="Galactose-bd-like_sf"/>
</dbReference>
<dbReference type="InterPro" id="IPR013736">
    <property type="entry name" value="Xaa-Pro_dipept_C"/>
</dbReference>
<name>A0A7Z0ISY2_9ACTN</name>
<dbReference type="GO" id="GO:0008239">
    <property type="term" value="F:dipeptidyl-peptidase activity"/>
    <property type="evidence" value="ECO:0007669"/>
    <property type="project" value="InterPro"/>
</dbReference>
<dbReference type="Gene3D" id="1.10.3020.10">
    <property type="entry name" value="alpha-amino acid ester hydrolase ( Helical cap domain)"/>
    <property type="match status" value="1"/>
</dbReference>
<evidence type="ECO:0000256" key="2">
    <source>
        <dbReference type="SAM" id="MobiDB-lite"/>
    </source>
</evidence>
<evidence type="ECO:0000256" key="1">
    <source>
        <dbReference type="ARBA" id="ARBA00022801"/>
    </source>
</evidence>